<dbReference type="AlphaFoldDB" id="A0A9W6PQX4"/>
<evidence type="ECO:0000256" key="1">
    <source>
        <dbReference type="SAM" id="MobiDB-lite"/>
    </source>
</evidence>
<dbReference type="EMBL" id="BSRZ01000001">
    <property type="protein sequence ID" value="GLW61830.1"/>
    <property type="molecule type" value="Genomic_DNA"/>
</dbReference>
<reference evidence="2" key="1">
    <citation type="submission" date="2023-02" db="EMBL/GenBank/DDBJ databases">
        <title>Actinomadura rubrobrunea NBRC 14622.</title>
        <authorList>
            <person name="Ichikawa N."/>
            <person name="Sato H."/>
            <person name="Tonouchi N."/>
        </authorList>
    </citation>
    <scope>NUCLEOTIDE SEQUENCE</scope>
    <source>
        <strain evidence="2">NBRC 14622</strain>
    </source>
</reference>
<accession>A0A9W6PQX4</accession>
<gene>
    <name evidence="2" type="ORF">Arub01_00740</name>
</gene>
<organism evidence="2 3">
    <name type="scientific">Actinomadura rubrobrunea</name>
    <dbReference type="NCBI Taxonomy" id="115335"/>
    <lineage>
        <taxon>Bacteria</taxon>
        <taxon>Bacillati</taxon>
        <taxon>Actinomycetota</taxon>
        <taxon>Actinomycetes</taxon>
        <taxon>Streptosporangiales</taxon>
        <taxon>Thermomonosporaceae</taxon>
        <taxon>Actinomadura</taxon>
    </lineage>
</organism>
<dbReference type="Proteomes" id="UP001165124">
    <property type="component" value="Unassembled WGS sequence"/>
</dbReference>
<evidence type="ECO:0000313" key="2">
    <source>
        <dbReference type="EMBL" id="GLW61830.1"/>
    </source>
</evidence>
<sequence>MIHPQEPEESTPLPRAQPDASPKSPATANTGTAGVWRLGSGVLDRLLTEDVRRVSEDERQGAFEGESGEFIGAAVRGRNGRKGAFGCVRKRSAEAQRCAGGARTSGDAIAYEGHREER</sequence>
<evidence type="ECO:0000313" key="3">
    <source>
        <dbReference type="Proteomes" id="UP001165124"/>
    </source>
</evidence>
<feature type="region of interest" description="Disordered" evidence="1">
    <location>
        <begin position="98"/>
        <end position="118"/>
    </location>
</feature>
<feature type="region of interest" description="Disordered" evidence="1">
    <location>
        <begin position="1"/>
        <end position="35"/>
    </location>
</feature>
<proteinExistence type="predicted"/>
<comment type="caution">
    <text evidence="2">The sequence shown here is derived from an EMBL/GenBank/DDBJ whole genome shotgun (WGS) entry which is preliminary data.</text>
</comment>
<protein>
    <submittedName>
        <fullName evidence="2">Uncharacterized protein</fullName>
    </submittedName>
</protein>
<keyword evidence="3" id="KW-1185">Reference proteome</keyword>
<name>A0A9W6PQX4_9ACTN</name>